<evidence type="ECO:0000313" key="4">
    <source>
        <dbReference type="Proteomes" id="UP000237682"/>
    </source>
</evidence>
<evidence type="ECO:0000259" key="2">
    <source>
        <dbReference type="Pfam" id="PF13387"/>
    </source>
</evidence>
<dbReference type="Proteomes" id="UP000237682">
    <property type="component" value="Unassembled WGS sequence"/>
</dbReference>
<dbReference type="OrthoDB" id="274718at2"/>
<proteinExistence type="predicted"/>
<feature type="domain" description="Lnb N-terminal periplasmic" evidence="2">
    <location>
        <begin position="125"/>
        <end position="281"/>
    </location>
</feature>
<evidence type="ECO:0000313" key="3">
    <source>
        <dbReference type="EMBL" id="PRH84089.1"/>
    </source>
</evidence>
<keyword evidence="1" id="KW-1133">Transmembrane helix</keyword>
<feature type="transmembrane region" description="Helical" evidence="1">
    <location>
        <begin position="65"/>
        <end position="83"/>
    </location>
</feature>
<keyword evidence="1" id="KW-0812">Transmembrane</keyword>
<gene>
    <name evidence="3" type="ORF">C5L14_28865</name>
</gene>
<dbReference type="AlphaFoldDB" id="A0A2S9Q422"/>
<reference evidence="3 4" key="1">
    <citation type="submission" date="2018-02" db="EMBL/GenBank/DDBJ databases">
        <title>Whole genome sequencing of endophytic bacterium.</title>
        <authorList>
            <person name="Eedara R."/>
            <person name="Podile A.R."/>
        </authorList>
    </citation>
    <scope>NUCLEOTIDE SEQUENCE [LARGE SCALE GENOMIC DNA]</scope>
    <source>
        <strain evidence="3 4">RP1T</strain>
    </source>
</reference>
<keyword evidence="4" id="KW-1185">Reference proteome</keyword>
<evidence type="ECO:0000256" key="1">
    <source>
        <dbReference type="SAM" id="Phobius"/>
    </source>
</evidence>
<dbReference type="Pfam" id="PF13387">
    <property type="entry name" value="Lnb_N"/>
    <property type="match status" value="1"/>
</dbReference>
<keyword evidence="1" id="KW-0472">Membrane</keyword>
<dbReference type="EMBL" id="PUEJ01000016">
    <property type="protein sequence ID" value="PRH84089.1"/>
    <property type="molecule type" value="Genomic_DNA"/>
</dbReference>
<sequence>MIARLLTVAGRLVLVLAAALIALWGTLALWYRLPLGEFGRYAVAALWLILAFLALAGLLAARWRLALPFVLAAAALLIWWSTIQPTGKGEWAPDVARQFTASVEGSMARLTNVRDFEWRSDTDFTPRWDDRSYDLDTITGVDLFASYWAGPAIAHTMLSFGFADGRHLVFSVEIRRRKGEVYSAISGFFKQNELVVIAADERDVIRVRSNVRAEDVQLFRLRIGPVQARELFLYLVSEANALAAQPRFYNTATTNCTTVPFHLARKLDPGLPVDWRVLLSGYLPDYLYDIGALSHQVPLSELRQRGRIDARAKAADNSPDFSTLIRVDVPRP</sequence>
<protein>
    <recommendedName>
        <fullName evidence="2">Lnb N-terminal periplasmic domain-containing protein</fullName>
    </recommendedName>
</protein>
<name>A0A2S9Q422_9HYPH</name>
<accession>A0A2S9Q422</accession>
<organism evidence="3 4">
    <name type="scientific">Labrys okinawensis</name>
    <dbReference type="NCBI Taxonomy" id="346911"/>
    <lineage>
        <taxon>Bacteria</taxon>
        <taxon>Pseudomonadati</taxon>
        <taxon>Pseudomonadota</taxon>
        <taxon>Alphaproteobacteria</taxon>
        <taxon>Hyphomicrobiales</taxon>
        <taxon>Xanthobacteraceae</taxon>
        <taxon>Labrys</taxon>
    </lineage>
</organism>
<feature type="transmembrane region" description="Helical" evidence="1">
    <location>
        <begin position="38"/>
        <end position="58"/>
    </location>
</feature>
<comment type="caution">
    <text evidence="3">The sequence shown here is derived from an EMBL/GenBank/DDBJ whole genome shotgun (WGS) entry which is preliminary data.</text>
</comment>
<dbReference type="RefSeq" id="WP_105865516.1">
    <property type="nucleotide sequence ID" value="NZ_PUEJ01000016.1"/>
</dbReference>
<dbReference type="InterPro" id="IPR025178">
    <property type="entry name" value="Lnb_N"/>
</dbReference>